<feature type="region of interest" description="Disordered" evidence="2">
    <location>
        <begin position="1"/>
        <end position="45"/>
    </location>
</feature>
<feature type="compositionally biased region" description="Polar residues" evidence="2">
    <location>
        <begin position="35"/>
        <end position="45"/>
    </location>
</feature>
<gene>
    <name evidence="3" type="ORF">CTEN210_11376</name>
</gene>
<evidence type="ECO:0000256" key="2">
    <source>
        <dbReference type="SAM" id="MobiDB-lite"/>
    </source>
</evidence>
<sequence>MGRYSVQYDSEDDADLSHNDGHNGQLISSHVPECDTNNNGTHNPQDQLFRNHSFHDNHSLQEQTGSGYLVESPLRDRSISYRKQFFLLLFLFLFKHYIPPPPSPFDDWIEYIQHSTNGIKSVAINCLSLLCYISSGAFHNVKEDGREVLQRLWKRDTAVDHHCHIGIPASNSTFDSRSIMMDHFERNIFGQDHAIETIIGALESMYIGKHTDDEKKKSRPFTMMFTGSEGVGKSHISREIISTLLQPCSIEEFQQHEHCIHTLSNICQHKVLELNGLDFALDGNDESGTYTGLGMIQQILDYLYIQDGAGGIILIRHVENVSLQAKLELVRLLTKESVSFTPSVLTSTVKKESTFINDFYESLGAGMNINAIEEKQETNVRLDNSIFLFTTDMGTDKIFSGIQRHESHRQIQQKVREDIDTIFGKKVLDHVIPLWPLQYKDMKSIVKHKLEQLKISDKVITRIPIEVDSVAIEYLSGPINVEYIEMKHVDSGSYVFARRGGHDISYTDLSRLLHDRLIANTFYHKNDFIRIGFENEEYLIELCTRDDLSDVICSSLA</sequence>
<reference evidence="3 4" key="1">
    <citation type="journal article" date="2021" name="Sci. Rep.">
        <title>The genome of the diatom Chaetoceros tenuissimus carries an ancient integrated fragment of an extant virus.</title>
        <authorList>
            <person name="Hongo Y."/>
            <person name="Kimura K."/>
            <person name="Takaki Y."/>
            <person name="Yoshida Y."/>
            <person name="Baba S."/>
            <person name="Kobayashi G."/>
            <person name="Nagasaki K."/>
            <person name="Hano T."/>
            <person name="Tomaru Y."/>
        </authorList>
    </citation>
    <scope>NUCLEOTIDE SEQUENCE [LARGE SCALE GENOMIC DNA]</scope>
    <source>
        <strain evidence="3 4">NIES-3715</strain>
    </source>
</reference>
<organism evidence="3 4">
    <name type="scientific">Chaetoceros tenuissimus</name>
    <dbReference type="NCBI Taxonomy" id="426638"/>
    <lineage>
        <taxon>Eukaryota</taxon>
        <taxon>Sar</taxon>
        <taxon>Stramenopiles</taxon>
        <taxon>Ochrophyta</taxon>
        <taxon>Bacillariophyta</taxon>
        <taxon>Coscinodiscophyceae</taxon>
        <taxon>Chaetocerotophycidae</taxon>
        <taxon>Chaetocerotales</taxon>
        <taxon>Chaetocerotaceae</taxon>
        <taxon>Chaetoceros</taxon>
    </lineage>
</organism>
<protein>
    <submittedName>
        <fullName evidence="3">Uncharacterized protein</fullName>
    </submittedName>
</protein>
<dbReference type="SUPFAM" id="SSF52540">
    <property type="entry name" value="P-loop containing nucleoside triphosphate hydrolases"/>
    <property type="match status" value="1"/>
</dbReference>
<name>A0AAD3D1F3_9STRA</name>
<comment type="similarity">
    <text evidence="1">Belongs to the ClpA/ClpB family. Torsin subfamily.</text>
</comment>
<proteinExistence type="inferred from homology"/>
<dbReference type="InterPro" id="IPR010448">
    <property type="entry name" value="Torsin"/>
</dbReference>
<evidence type="ECO:0000256" key="1">
    <source>
        <dbReference type="ARBA" id="ARBA00006235"/>
    </source>
</evidence>
<dbReference type="Proteomes" id="UP001054902">
    <property type="component" value="Unassembled WGS sequence"/>
</dbReference>
<evidence type="ECO:0000313" key="3">
    <source>
        <dbReference type="EMBL" id="GFH54900.1"/>
    </source>
</evidence>
<dbReference type="EMBL" id="BLLK01000047">
    <property type="protein sequence ID" value="GFH54900.1"/>
    <property type="molecule type" value="Genomic_DNA"/>
</dbReference>
<dbReference type="GO" id="GO:0005737">
    <property type="term" value="C:cytoplasm"/>
    <property type="evidence" value="ECO:0007669"/>
    <property type="project" value="UniProtKB-ARBA"/>
</dbReference>
<keyword evidence="4" id="KW-1185">Reference proteome</keyword>
<comment type="caution">
    <text evidence="3">The sequence shown here is derived from an EMBL/GenBank/DDBJ whole genome shotgun (WGS) entry which is preliminary data.</text>
</comment>
<accession>A0AAD3D1F3</accession>
<dbReference type="AlphaFoldDB" id="A0AAD3D1F3"/>
<dbReference type="PANTHER" id="PTHR10760">
    <property type="entry name" value="TORSIN"/>
    <property type="match status" value="1"/>
</dbReference>
<dbReference type="Gene3D" id="3.40.50.300">
    <property type="entry name" value="P-loop containing nucleotide triphosphate hydrolases"/>
    <property type="match status" value="1"/>
</dbReference>
<dbReference type="PANTHER" id="PTHR10760:SF2">
    <property type="entry name" value="LD13476P-RELATED"/>
    <property type="match status" value="1"/>
</dbReference>
<dbReference type="GO" id="GO:0005524">
    <property type="term" value="F:ATP binding"/>
    <property type="evidence" value="ECO:0007669"/>
    <property type="project" value="InterPro"/>
</dbReference>
<evidence type="ECO:0000313" key="4">
    <source>
        <dbReference type="Proteomes" id="UP001054902"/>
    </source>
</evidence>
<dbReference type="GO" id="GO:0016887">
    <property type="term" value="F:ATP hydrolysis activity"/>
    <property type="evidence" value="ECO:0007669"/>
    <property type="project" value="InterPro"/>
</dbReference>
<dbReference type="InterPro" id="IPR027417">
    <property type="entry name" value="P-loop_NTPase"/>
</dbReference>